<evidence type="ECO:0000259" key="3">
    <source>
        <dbReference type="PROSITE" id="PS51186"/>
    </source>
</evidence>
<reference evidence="6" key="1">
    <citation type="journal article" date="2017" name="Nat. Microbiol.">
        <title>Global analysis of biosynthetic gene clusters reveals vast potential of secondary metabolite production in Penicillium species.</title>
        <authorList>
            <person name="Nielsen J.C."/>
            <person name="Grijseels S."/>
            <person name="Prigent S."/>
            <person name="Ji B."/>
            <person name="Dainat J."/>
            <person name="Nielsen K.F."/>
            <person name="Frisvad J.C."/>
            <person name="Workman M."/>
            <person name="Nielsen J."/>
        </authorList>
    </citation>
    <scope>NUCLEOTIDE SEQUENCE [LARGE SCALE GENOMIC DNA]</scope>
    <source>
        <strain evidence="6">IBT 29525</strain>
    </source>
</reference>
<dbReference type="InterPro" id="IPR016181">
    <property type="entry name" value="Acyl_CoA_acyltransferase"/>
</dbReference>
<dbReference type="InterPro" id="IPR052523">
    <property type="entry name" value="Trichothecene_AcTrans"/>
</dbReference>
<dbReference type="STRING" id="60172.A0A1V6RAA5"/>
<dbReference type="CDD" id="cd04301">
    <property type="entry name" value="NAT_SF"/>
    <property type="match status" value="1"/>
</dbReference>
<dbReference type="PROSITE" id="PS51685">
    <property type="entry name" value="SAM_MT_ERG6_SMT"/>
    <property type="match status" value="1"/>
</dbReference>
<evidence type="ECO:0008006" key="7">
    <source>
        <dbReference type="Google" id="ProtNLM"/>
    </source>
</evidence>
<feature type="domain" description="SAM-dependent methyltransferase Erg6/SMT-type" evidence="4">
    <location>
        <begin position="1"/>
        <end position="142"/>
    </location>
</feature>
<name>A0A1V6RAA5_9EURO</name>
<evidence type="ECO:0000259" key="4">
    <source>
        <dbReference type="PROSITE" id="PS51685"/>
    </source>
</evidence>
<dbReference type="PANTHER" id="PTHR42791:SF2">
    <property type="entry name" value="N-ACETYLTRANSFERASE DOMAIN-CONTAINING PROTEIN"/>
    <property type="match status" value="1"/>
</dbReference>
<dbReference type="InterPro" id="IPR030384">
    <property type="entry name" value="MeTrfase_SMT"/>
</dbReference>
<protein>
    <recommendedName>
        <fullName evidence="7">N-acetyltransferase domain-containing protein</fullName>
    </recommendedName>
</protein>
<gene>
    <name evidence="5" type="ORF">PENSOL_c010G05721</name>
</gene>
<comment type="similarity">
    <text evidence="2">Belongs to the class I-like SAM-binding methyltransferase superfamily. Erg6/SMT family.</text>
</comment>
<dbReference type="Proteomes" id="UP000191612">
    <property type="component" value="Unassembled WGS sequence"/>
</dbReference>
<dbReference type="Pfam" id="PF13673">
    <property type="entry name" value="Acetyltransf_10"/>
    <property type="match status" value="1"/>
</dbReference>
<accession>A0A1V6RAA5</accession>
<dbReference type="GO" id="GO:0006694">
    <property type="term" value="P:steroid biosynthetic process"/>
    <property type="evidence" value="ECO:0007669"/>
    <property type="project" value="InterPro"/>
</dbReference>
<organism evidence="5 6">
    <name type="scientific">Penicillium solitum</name>
    <dbReference type="NCBI Taxonomy" id="60172"/>
    <lineage>
        <taxon>Eukaryota</taxon>
        <taxon>Fungi</taxon>
        <taxon>Dikarya</taxon>
        <taxon>Ascomycota</taxon>
        <taxon>Pezizomycotina</taxon>
        <taxon>Eurotiomycetes</taxon>
        <taxon>Eurotiomycetidae</taxon>
        <taxon>Eurotiales</taxon>
        <taxon>Aspergillaceae</taxon>
        <taxon>Penicillium</taxon>
    </lineage>
</organism>
<keyword evidence="6" id="KW-1185">Reference proteome</keyword>
<proteinExistence type="inferred from homology"/>
<feature type="domain" description="N-acetyltransferase" evidence="3">
    <location>
        <begin position="279"/>
        <end position="374"/>
    </location>
</feature>
<dbReference type="PROSITE" id="PS51186">
    <property type="entry name" value="GNAT"/>
    <property type="match status" value="1"/>
</dbReference>
<dbReference type="PANTHER" id="PTHR42791">
    <property type="entry name" value="GNAT FAMILY ACETYLTRANSFERASE"/>
    <property type="match status" value="1"/>
</dbReference>
<dbReference type="GO" id="GO:0008168">
    <property type="term" value="F:methyltransferase activity"/>
    <property type="evidence" value="ECO:0007669"/>
    <property type="project" value="UniProtKB-KW"/>
</dbReference>
<evidence type="ECO:0000313" key="5">
    <source>
        <dbReference type="EMBL" id="OQD98166.1"/>
    </source>
</evidence>
<evidence type="ECO:0000256" key="2">
    <source>
        <dbReference type="PROSITE-ProRule" id="PRU01022"/>
    </source>
</evidence>
<dbReference type="AlphaFoldDB" id="A0A1V6RAA5"/>
<dbReference type="InterPro" id="IPR013705">
    <property type="entry name" value="Sterol_MeTrfase_C"/>
</dbReference>
<dbReference type="Gene3D" id="3.40.630.30">
    <property type="match status" value="1"/>
</dbReference>
<keyword evidence="2" id="KW-0949">S-adenosyl-L-methionine</keyword>
<dbReference type="SUPFAM" id="SSF55729">
    <property type="entry name" value="Acyl-CoA N-acyltransferases (Nat)"/>
    <property type="match status" value="1"/>
</dbReference>
<dbReference type="GO" id="GO:0016747">
    <property type="term" value="F:acyltransferase activity, transferring groups other than amino-acyl groups"/>
    <property type="evidence" value="ECO:0007669"/>
    <property type="project" value="InterPro"/>
</dbReference>
<sequence>MTENYDNDDLRHRAIRLGIEQGNGISNMEKISVALDAMKKAGFVLEVSEDLADRKDELPWYWPLSGDLRYTQSLWDLPTLIRMAHVGRGLAHGIVGALEMIGFAPKGSRKTADSLAEGAGCLVAGGKEKLFTPMYLMPPQQRAPILGKISSDSFLNDRHTQIKGLGKDPYDLEKAMIAYLSQQAVSPRTVLLKAVDNETGDIAGWVLGSFRGFAVEETAEIRDTVPPVATQFISTTSAHTTGKIAPKDQTKKVDIDENDPIKQLEKMTDADMKSWMTKLMPDGTKCMYVSSLCVAPKWQPKGVGSALLQWGIKTADAAGVFIWVHSSADAWEMYAKYGFRIIGTLDVDLDQYAPASAPDNDGKWGHYVFRYMKREPSQE</sequence>
<comment type="caution">
    <text evidence="5">The sequence shown here is derived from an EMBL/GenBank/DDBJ whole genome shotgun (WGS) entry which is preliminary data.</text>
</comment>
<keyword evidence="2" id="KW-0489">Methyltransferase</keyword>
<dbReference type="GO" id="GO:0032259">
    <property type="term" value="P:methylation"/>
    <property type="evidence" value="ECO:0007669"/>
    <property type="project" value="UniProtKB-KW"/>
</dbReference>
<dbReference type="Pfam" id="PF08498">
    <property type="entry name" value="Sterol_MT_C"/>
    <property type="match status" value="1"/>
</dbReference>
<evidence type="ECO:0000313" key="6">
    <source>
        <dbReference type="Proteomes" id="UP000191612"/>
    </source>
</evidence>
<evidence type="ECO:0000256" key="1">
    <source>
        <dbReference type="ARBA" id="ARBA00022679"/>
    </source>
</evidence>
<keyword evidence="1 2" id="KW-0808">Transferase</keyword>
<dbReference type="EMBL" id="MDYO01000010">
    <property type="protein sequence ID" value="OQD98166.1"/>
    <property type="molecule type" value="Genomic_DNA"/>
</dbReference>
<dbReference type="InterPro" id="IPR000182">
    <property type="entry name" value="GNAT_dom"/>
</dbReference>